<dbReference type="Proteomes" id="UP001595867">
    <property type="component" value="Unassembled WGS sequence"/>
</dbReference>
<organism evidence="2 3">
    <name type="scientific">Actinoplanes subglobosus</name>
    <dbReference type="NCBI Taxonomy" id="1547892"/>
    <lineage>
        <taxon>Bacteria</taxon>
        <taxon>Bacillati</taxon>
        <taxon>Actinomycetota</taxon>
        <taxon>Actinomycetes</taxon>
        <taxon>Micromonosporales</taxon>
        <taxon>Micromonosporaceae</taxon>
        <taxon>Actinoplanes</taxon>
    </lineage>
</organism>
<feature type="transmembrane region" description="Helical" evidence="1">
    <location>
        <begin position="21"/>
        <end position="44"/>
    </location>
</feature>
<keyword evidence="1" id="KW-1133">Transmembrane helix</keyword>
<proteinExistence type="predicted"/>
<evidence type="ECO:0000313" key="2">
    <source>
        <dbReference type="EMBL" id="MFC4064637.1"/>
    </source>
</evidence>
<gene>
    <name evidence="2" type="ORF">ACFO0C_06830</name>
</gene>
<accession>A0ABV8IKR7</accession>
<keyword evidence="3" id="KW-1185">Reference proteome</keyword>
<dbReference type="EMBL" id="JBHSBL010000006">
    <property type="protein sequence ID" value="MFC4064637.1"/>
    <property type="molecule type" value="Genomic_DNA"/>
</dbReference>
<protein>
    <submittedName>
        <fullName evidence="2">Uncharacterized protein</fullName>
    </submittedName>
</protein>
<evidence type="ECO:0000256" key="1">
    <source>
        <dbReference type="SAM" id="Phobius"/>
    </source>
</evidence>
<name>A0ABV8IKR7_9ACTN</name>
<keyword evidence="1" id="KW-0812">Transmembrane</keyword>
<keyword evidence="1" id="KW-0472">Membrane</keyword>
<sequence length="49" mass="5073">MTVRPGRVTVPCRGLFFASKVAVGTLVALAAQTPVVIAAGNLAIRRHDA</sequence>
<dbReference type="RefSeq" id="WP_378065682.1">
    <property type="nucleotide sequence ID" value="NZ_JBHSBL010000006.1"/>
</dbReference>
<evidence type="ECO:0000313" key="3">
    <source>
        <dbReference type="Proteomes" id="UP001595867"/>
    </source>
</evidence>
<comment type="caution">
    <text evidence="2">The sequence shown here is derived from an EMBL/GenBank/DDBJ whole genome shotgun (WGS) entry which is preliminary data.</text>
</comment>
<reference evidence="3" key="1">
    <citation type="journal article" date="2019" name="Int. J. Syst. Evol. Microbiol.">
        <title>The Global Catalogue of Microorganisms (GCM) 10K type strain sequencing project: providing services to taxonomists for standard genome sequencing and annotation.</title>
        <authorList>
            <consortium name="The Broad Institute Genomics Platform"/>
            <consortium name="The Broad Institute Genome Sequencing Center for Infectious Disease"/>
            <person name="Wu L."/>
            <person name="Ma J."/>
        </authorList>
    </citation>
    <scope>NUCLEOTIDE SEQUENCE [LARGE SCALE GENOMIC DNA]</scope>
    <source>
        <strain evidence="3">TBRC 5832</strain>
    </source>
</reference>